<evidence type="ECO:0000313" key="1">
    <source>
        <dbReference type="EMBL" id="OIV36577.1"/>
    </source>
</evidence>
<protein>
    <recommendedName>
        <fullName evidence="3">Aminoglycoside phosphotransferase domain-containing protein</fullName>
    </recommendedName>
</protein>
<comment type="caution">
    <text evidence="1">The sequence shown here is derived from an EMBL/GenBank/DDBJ whole genome shotgun (WGS) entry which is preliminary data.</text>
</comment>
<gene>
    <name evidence="1" type="ORF">BIV57_15595</name>
</gene>
<keyword evidence="2" id="KW-1185">Reference proteome</keyword>
<dbReference type="AlphaFoldDB" id="A0A1J7BSY5"/>
<proteinExistence type="predicted"/>
<dbReference type="OrthoDB" id="115252at2"/>
<dbReference type="STRING" id="1428644.BIV57_15595"/>
<dbReference type="RefSeq" id="WP_071657475.1">
    <property type="nucleotide sequence ID" value="NZ_MLCF01000085.1"/>
</dbReference>
<dbReference type="Proteomes" id="UP000243342">
    <property type="component" value="Unassembled WGS sequence"/>
</dbReference>
<evidence type="ECO:0000313" key="2">
    <source>
        <dbReference type="Proteomes" id="UP000243342"/>
    </source>
</evidence>
<dbReference type="SUPFAM" id="SSF56112">
    <property type="entry name" value="Protein kinase-like (PK-like)"/>
    <property type="match status" value="1"/>
</dbReference>
<organism evidence="1 2">
    <name type="scientific">Mangrovactinospora gilvigrisea</name>
    <dbReference type="NCBI Taxonomy" id="1428644"/>
    <lineage>
        <taxon>Bacteria</taxon>
        <taxon>Bacillati</taxon>
        <taxon>Actinomycetota</taxon>
        <taxon>Actinomycetes</taxon>
        <taxon>Kitasatosporales</taxon>
        <taxon>Streptomycetaceae</taxon>
        <taxon>Mangrovactinospora</taxon>
    </lineage>
</organism>
<evidence type="ECO:0008006" key="3">
    <source>
        <dbReference type="Google" id="ProtNLM"/>
    </source>
</evidence>
<dbReference type="InterPro" id="IPR011009">
    <property type="entry name" value="Kinase-like_dom_sf"/>
</dbReference>
<dbReference type="EMBL" id="MLCF01000085">
    <property type="protein sequence ID" value="OIV36577.1"/>
    <property type="molecule type" value="Genomic_DNA"/>
</dbReference>
<sequence length="374" mass="39902">MIPTRTLQRAGELLGSAVADATALSTPTGRALVARLALEDGRSAILKCAFRPGESAPSAERADWFRRETAALAFLDGRAPVARLLASDAALGLALIEDFGPTRNLAHVLLSADRAGAERALAGYTDALADLHLATFDRIGDWSDPVEPLTVTLADGPAGDLARAAAALLGTDEAAAAPDQSAVARIDERAVRDPGPYRAFSLGDMCPDNNVVAEDGTVRFFDAEGAAARHALLDLAYLGTTMPSCWCVRRLPASLGAGLVNRYRARLHAAGRATPDFDAHYRACRAFWALLALSWDLPTALDAERGAAHHPMDDYDFELPSRRERVLLRLTELADAASAQPELAPLGPWAKSLASAARRAWRPLRLLPLYPAFG</sequence>
<name>A0A1J7BSY5_9ACTN</name>
<reference evidence="1 2" key="1">
    <citation type="submission" date="2016-10" db="EMBL/GenBank/DDBJ databases">
        <title>Genome sequence of Streptomyces gilvigriseus MUSC 26.</title>
        <authorList>
            <person name="Lee L.-H."/>
            <person name="Ser H.-L."/>
        </authorList>
    </citation>
    <scope>NUCLEOTIDE SEQUENCE [LARGE SCALE GENOMIC DNA]</scope>
    <source>
        <strain evidence="1 2">MUSC 26</strain>
    </source>
</reference>
<accession>A0A1J7BSY5</accession>